<feature type="chain" id="PRO_5012936647" description="Chitin-binding type-2 domain-containing protein" evidence="1">
    <location>
        <begin position="26"/>
        <end position="268"/>
    </location>
</feature>
<organism evidence="3 4">
    <name type="scientific">Syncephalastrum racemosum</name>
    <name type="common">Filamentous fungus</name>
    <dbReference type="NCBI Taxonomy" id="13706"/>
    <lineage>
        <taxon>Eukaryota</taxon>
        <taxon>Fungi</taxon>
        <taxon>Fungi incertae sedis</taxon>
        <taxon>Mucoromycota</taxon>
        <taxon>Mucoromycotina</taxon>
        <taxon>Mucoromycetes</taxon>
        <taxon>Mucorales</taxon>
        <taxon>Syncephalastraceae</taxon>
        <taxon>Syncephalastrum</taxon>
    </lineage>
</organism>
<dbReference type="SUPFAM" id="SSF57625">
    <property type="entry name" value="Invertebrate chitin-binding proteins"/>
    <property type="match status" value="1"/>
</dbReference>
<protein>
    <recommendedName>
        <fullName evidence="2">Chitin-binding type-2 domain-containing protein</fullName>
    </recommendedName>
</protein>
<evidence type="ECO:0000313" key="3">
    <source>
        <dbReference type="EMBL" id="ORY94690.1"/>
    </source>
</evidence>
<reference evidence="3 4" key="1">
    <citation type="submission" date="2016-07" db="EMBL/GenBank/DDBJ databases">
        <title>Pervasive Adenine N6-methylation of Active Genes in Fungi.</title>
        <authorList>
            <consortium name="DOE Joint Genome Institute"/>
            <person name="Mondo S.J."/>
            <person name="Dannebaum R.O."/>
            <person name="Kuo R.C."/>
            <person name="Labutti K."/>
            <person name="Haridas S."/>
            <person name="Kuo A."/>
            <person name="Salamov A."/>
            <person name="Ahrendt S.R."/>
            <person name="Lipzen A."/>
            <person name="Sullivan W."/>
            <person name="Andreopoulos W.B."/>
            <person name="Clum A."/>
            <person name="Lindquist E."/>
            <person name="Daum C."/>
            <person name="Ramamoorthy G.K."/>
            <person name="Gryganskyi A."/>
            <person name="Culley D."/>
            <person name="Magnuson J.K."/>
            <person name="James T.Y."/>
            <person name="O'Malley M.A."/>
            <person name="Stajich J.E."/>
            <person name="Spatafora J.W."/>
            <person name="Visel A."/>
            <person name="Grigoriev I.V."/>
        </authorList>
    </citation>
    <scope>NUCLEOTIDE SEQUENCE [LARGE SCALE GENOMIC DNA]</scope>
    <source>
        <strain evidence="3 4">NRRL 2496</strain>
    </source>
</reference>
<evidence type="ECO:0000313" key="4">
    <source>
        <dbReference type="Proteomes" id="UP000242180"/>
    </source>
</evidence>
<dbReference type="AlphaFoldDB" id="A0A1X2H9D4"/>
<dbReference type="InterPro" id="IPR002557">
    <property type="entry name" value="Chitin-bd_dom"/>
</dbReference>
<feature type="domain" description="Chitin-binding type-2" evidence="2">
    <location>
        <begin position="39"/>
        <end position="100"/>
    </location>
</feature>
<gene>
    <name evidence="3" type="ORF">BCR43DRAFT_506653</name>
</gene>
<dbReference type="Proteomes" id="UP000242180">
    <property type="component" value="Unassembled WGS sequence"/>
</dbReference>
<dbReference type="GO" id="GO:0008061">
    <property type="term" value="F:chitin binding"/>
    <property type="evidence" value="ECO:0007669"/>
    <property type="project" value="InterPro"/>
</dbReference>
<dbReference type="InParanoid" id="A0A1X2H9D4"/>
<keyword evidence="4" id="KW-1185">Reference proteome</keyword>
<evidence type="ECO:0000259" key="2">
    <source>
        <dbReference type="PROSITE" id="PS50940"/>
    </source>
</evidence>
<keyword evidence="1" id="KW-0732">Signal</keyword>
<proteinExistence type="predicted"/>
<dbReference type="GO" id="GO:0005576">
    <property type="term" value="C:extracellular region"/>
    <property type="evidence" value="ECO:0007669"/>
    <property type="project" value="InterPro"/>
</dbReference>
<dbReference type="Pfam" id="PF01607">
    <property type="entry name" value="CBM_14"/>
    <property type="match status" value="1"/>
</dbReference>
<name>A0A1X2H9D4_SYNRA</name>
<feature type="signal peptide" evidence="1">
    <location>
        <begin position="1"/>
        <end position="25"/>
    </location>
</feature>
<dbReference type="SMART" id="SM00494">
    <property type="entry name" value="ChtBD2"/>
    <property type="match status" value="1"/>
</dbReference>
<sequence>MLFTSTIAPMLLILLISPFYLFGFAAPVTESNRTPVYPTIPCSPRRGAGAGLTFAMPGFCSSYYECTYMGDVIIKTCPPGKQYNSISATCNAASNINCDQAHGGATISKRRIGKKMDANINESEGKQKGNDDERTHTFEATATNALLRRALYHCKGDKQQPCRGQDQQKKGNNTKVKENYIRFMSKRKQMMSALANAIQNTVVPDLGDTVNAVGTGVGGNTGATPLGTVEEVAGGSTSAPTNIVGMASDAASGNAGILANGLADNSMP</sequence>
<comment type="caution">
    <text evidence="3">The sequence shown here is derived from an EMBL/GenBank/DDBJ whole genome shotgun (WGS) entry which is preliminary data.</text>
</comment>
<dbReference type="InterPro" id="IPR036508">
    <property type="entry name" value="Chitin-bd_dom_sf"/>
</dbReference>
<dbReference type="Gene3D" id="2.170.140.10">
    <property type="entry name" value="Chitin binding domain"/>
    <property type="match status" value="1"/>
</dbReference>
<accession>A0A1X2H9D4</accession>
<dbReference type="PROSITE" id="PS50940">
    <property type="entry name" value="CHIT_BIND_II"/>
    <property type="match status" value="1"/>
</dbReference>
<evidence type="ECO:0000256" key="1">
    <source>
        <dbReference type="SAM" id="SignalP"/>
    </source>
</evidence>
<dbReference type="EMBL" id="MCGN01000007">
    <property type="protein sequence ID" value="ORY94690.1"/>
    <property type="molecule type" value="Genomic_DNA"/>
</dbReference>